<gene>
    <name evidence="2" type="ORF">TIFTF001_028564</name>
</gene>
<name>A0AA88DRF0_FICCA</name>
<evidence type="ECO:0000256" key="1">
    <source>
        <dbReference type="SAM" id="MobiDB-lite"/>
    </source>
</evidence>
<organism evidence="2 3">
    <name type="scientific">Ficus carica</name>
    <name type="common">Common fig</name>
    <dbReference type="NCBI Taxonomy" id="3494"/>
    <lineage>
        <taxon>Eukaryota</taxon>
        <taxon>Viridiplantae</taxon>
        <taxon>Streptophyta</taxon>
        <taxon>Embryophyta</taxon>
        <taxon>Tracheophyta</taxon>
        <taxon>Spermatophyta</taxon>
        <taxon>Magnoliopsida</taxon>
        <taxon>eudicotyledons</taxon>
        <taxon>Gunneridae</taxon>
        <taxon>Pentapetalae</taxon>
        <taxon>rosids</taxon>
        <taxon>fabids</taxon>
        <taxon>Rosales</taxon>
        <taxon>Moraceae</taxon>
        <taxon>Ficeae</taxon>
        <taxon>Ficus</taxon>
    </lineage>
</organism>
<feature type="compositionally biased region" description="Gly residues" evidence="1">
    <location>
        <begin position="1"/>
        <end position="19"/>
    </location>
</feature>
<dbReference type="EMBL" id="BTGU01000087">
    <property type="protein sequence ID" value="GMN59474.1"/>
    <property type="molecule type" value="Genomic_DNA"/>
</dbReference>
<dbReference type="AlphaFoldDB" id="A0AA88DRF0"/>
<accession>A0AA88DRF0</accession>
<dbReference type="Pfam" id="PF14953">
    <property type="entry name" value="DUF4504"/>
    <property type="match status" value="2"/>
</dbReference>
<keyword evidence="3" id="KW-1185">Reference proteome</keyword>
<reference evidence="2" key="1">
    <citation type="submission" date="2023-07" db="EMBL/GenBank/DDBJ databases">
        <title>draft genome sequence of fig (Ficus carica).</title>
        <authorList>
            <person name="Takahashi T."/>
            <person name="Nishimura K."/>
        </authorList>
    </citation>
    <scope>NUCLEOTIDE SEQUENCE</scope>
</reference>
<feature type="region of interest" description="Disordered" evidence="1">
    <location>
        <begin position="1"/>
        <end position="24"/>
    </location>
</feature>
<proteinExistence type="predicted"/>
<evidence type="ECO:0000313" key="3">
    <source>
        <dbReference type="Proteomes" id="UP001187192"/>
    </source>
</evidence>
<dbReference type="PANTHER" id="PTHR31366:SF2">
    <property type="entry name" value="UPF0739 PROTEIN C1ORF74"/>
    <property type="match status" value="1"/>
</dbReference>
<sequence length="403" mass="44990">MGEGRPGLGPGVGAVGGGSPTTAVKRLPATEKTWGEKVPTRRGAKPLHSGRVLMENGQQSQIEEEFSPDVAELDEALKVLDSSLSLIKWRLKATARRRLHIDVLALCTGLRPVVMVDYGGKMPELQERLCALLKSIQKELCIFEHLRVMIIEDMIYLIHVRELAAHVQSSLNSNSQLLFVDLEHDPPKMMTQPEKTPLGMQLLAVLKSFSSLFTVEEAKIDCASSERTDSMVNAKSPVNDGLTSESPEFIDLSSCLQDTEVTVPTLNGWLLGYPVVYAFGKDHISDAIYNLSTKPLHIFRVSVCSDGVIRPLHSPQYRVFQLPTYGLLPKCPLRVRNGTASKGSQLEELLSFSVPFDLSLGGRNEQWAKTYLDQMQMKWERCKQAWRTLRMDVRECYPQAIVL</sequence>
<protein>
    <submittedName>
        <fullName evidence="2">Uncharacterized protein</fullName>
    </submittedName>
</protein>
<dbReference type="InterPro" id="IPR027850">
    <property type="entry name" value="DUF4504"/>
</dbReference>
<dbReference type="PANTHER" id="PTHR31366">
    <property type="entry name" value="UPF0739 PROTEIN C1ORF74"/>
    <property type="match status" value="1"/>
</dbReference>
<evidence type="ECO:0000313" key="2">
    <source>
        <dbReference type="EMBL" id="GMN59474.1"/>
    </source>
</evidence>
<dbReference type="Proteomes" id="UP001187192">
    <property type="component" value="Unassembled WGS sequence"/>
</dbReference>
<comment type="caution">
    <text evidence="2">The sequence shown here is derived from an EMBL/GenBank/DDBJ whole genome shotgun (WGS) entry which is preliminary data.</text>
</comment>